<feature type="domain" description="Response regulatory" evidence="2">
    <location>
        <begin position="3"/>
        <end position="120"/>
    </location>
</feature>
<dbReference type="GO" id="GO:0000160">
    <property type="term" value="P:phosphorelay signal transduction system"/>
    <property type="evidence" value="ECO:0007669"/>
    <property type="project" value="InterPro"/>
</dbReference>
<dbReference type="AlphaFoldDB" id="A0A3B0WYQ5"/>
<dbReference type="InterPro" id="IPR011006">
    <property type="entry name" value="CheY-like_superfamily"/>
</dbReference>
<sequence length="126" mass="13960">MGSILVVDDDASILTFIEHALGEFHDVYTSETVHDAEKISNNNNIELLIADLVIPEKNGIDMIMEFKKSHPNMPILAISGGGGITGRFDYLPIAKLVGAQRTLKKPFTIYELRDSVNTMLSDIQEK</sequence>
<protein>
    <recommendedName>
        <fullName evidence="2">Response regulatory domain-containing protein</fullName>
    </recommendedName>
</protein>
<dbReference type="EMBL" id="UOFG01000128">
    <property type="protein sequence ID" value="VAW60661.1"/>
    <property type="molecule type" value="Genomic_DNA"/>
</dbReference>
<evidence type="ECO:0000259" key="2">
    <source>
        <dbReference type="PROSITE" id="PS50110"/>
    </source>
</evidence>
<name>A0A3B0WYQ5_9ZZZZ</name>
<organism evidence="3">
    <name type="scientific">hydrothermal vent metagenome</name>
    <dbReference type="NCBI Taxonomy" id="652676"/>
    <lineage>
        <taxon>unclassified sequences</taxon>
        <taxon>metagenomes</taxon>
        <taxon>ecological metagenomes</taxon>
    </lineage>
</organism>
<proteinExistence type="predicted"/>
<evidence type="ECO:0000256" key="1">
    <source>
        <dbReference type="ARBA" id="ARBA00022553"/>
    </source>
</evidence>
<dbReference type="PANTHER" id="PTHR44591">
    <property type="entry name" value="STRESS RESPONSE REGULATOR PROTEIN 1"/>
    <property type="match status" value="1"/>
</dbReference>
<dbReference type="Gene3D" id="3.40.50.2300">
    <property type="match status" value="1"/>
</dbReference>
<dbReference type="InterPro" id="IPR001789">
    <property type="entry name" value="Sig_transdc_resp-reg_receiver"/>
</dbReference>
<dbReference type="PANTHER" id="PTHR44591:SF23">
    <property type="entry name" value="CHEY SUBFAMILY"/>
    <property type="match status" value="1"/>
</dbReference>
<accession>A0A3B0WYQ5</accession>
<dbReference type="SMART" id="SM00448">
    <property type="entry name" value="REC"/>
    <property type="match status" value="1"/>
</dbReference>
<evidence type="ECO:0000313" key="3">
    <source>
        <dbReference type="EMBL" id="VAW60661.1"/>
    </source>
</evidence>
<dbReference type="PROSITE" id="PS50110">
    <property type="entry name" value="RESPONSE_REGULATORY"/>
    <property type="match status" value="1"/>
</dbReference>
<keyword evidence="1" id="KW-0597">Phosphoprotein</keyword>
<dbReference type="InterPro" id="IPR050595">
    <property type="entry name" value="Bact_response_regulator"/>
</dbReference>
<gene>
    <name evidence="3" type="ORF">MNBD_GAMMA11-1393</name>
</gene>
<dbReference type="Pfam" id="PF00072">
    <property type="entry name" value="Response_reg"/>
    <property type="match status" value="1"/>
</dbReference>
<reference evidence="3" key="1">
    <citation type="submission" date="2018-06" db="EMBL/GenBank/DDBJ databases">
        <authorList>
            <person name="Zhirakovskaya E."/>
        </authorList>
    </citation>
    <scope>NUCLEOTIDE SEQUENCE</scope>
</reference>
<dbReference type="SUPFAM" id="SSF52172">
    <property type="entry name" value="CheY-like"/>
    <property type="match status" value="1"/>
</dbReference>